<keyword evidence="3" id="KW-1185">Reference proteome</keyword>
<name>A0A5B7F0A5_PORTR</name>
<gene>
    <name evidence="2" type="ORF">E2C01_032700</name>
</gene>
<proteinExistence type="predicted"/>
<comment type="caution">
    <text evidence="2">The sequence shown here is derived from an EMBL/GenBank/DDBJ whole genome shotgun (WGS) entry which is preliminary data.</text>
</comment>
<feature type="region of interest" description="Disordered" evidence="1">
    <location>
        <begin position="43"/>
        <end position="62"/>
    </location>
</feature>
<feature type="compositionally biased region" description="Polar residues" evidence="1">
    <location>
        <begin position="51"/>
        <end position="62"/>
    </location>
</feature>
<organism evidence="2 3">
    <name type="scientific">Portunus trituberculatus</name>
    <name type="common">Swimming crab</name>
    <name type="synonym">Neptunus trituberculatus</name>
    <dbReference type="NCBI Taxonomy" id="210409"/>
    <lineage>
        <taxon>Eukaryota</taxon>
        <taxon>Metazoa</taxon>
        <taxon>Ecdysozoa</taxon>
        <taxon>Arthropoda</taxon>
        <taxon>Crustacea</taxon>
        <taxon>Multicrustacea</taxon>
        <taxon>Malacostraca</taxon>
        <taxon>Eumalacostraca</taxon>
        <taxon>Eucarida</taxon>
        <taxon>Decapoda</taxon>
        <taxon>Pleocyemata</taxon>
        <taxon>Brachyura</taxon>
        <taxon>Eubrachyura</taxon>
        <taxon>Portunoidea</taxon>
        <taxon>Portunidae</taxon>
        <taxon>Portuninae</taxon>
        <taxon>Portunus</taxon>
    </lineage>
</organism>
<protein>
    <submittedName>
        <fullName evidence="2">Uncharacterized protein</fullName>
    </submittedName>
</protein>
<dbReference type="AlphaFoldDB" id="A0A5B7F0A5"/>
<sequence length="62" mass="7256">MVFPKPTFITLPQVEKRQAHTDALMNHPRLSPKNQLVAARTKSRMNRTRLNHNQVNQNQKHS</sequence>
<dbReference type="EMBL" id="VSRR010004284">
    <property type="protein sequence ID" value="MPC39175.1"/>
    <property type="molecule type" value="Genomic_DNA"/>
</dbReference>
<evidence type="ECO:0000313" key="2">
    <source>
        <dbReference type="EMBL" id="MPC39175.1"/>
    </source>
</evidence>
<reference evidence="2 3" key="1">
    <citation type="submission" date="2019-05" db="EMBL/GenBank/DDBJ databases">
        <title>Another draft genome of Portunus trituberculatus and its Hox gene families provides insights of decapod evolution.</title>
        <authorList>
            <person name="Jeong J.-H."/>
            <person name="Song I."/>
            <person name="Kim S."/>
            <person name="Choi T."/>
            <person name="Kim D."/>
            <person name="Ryu S."/>
            <person name="Kim W."/>
        </authorList>
    </citation>
    <scope>NUCLEOTIDE SEQUENCE [LARGE SCALE GENOMIC DNA]</scope>
    <source>
        <tissue evidence="2">Muscle</tissue>
    </source>
</reference>
<dbReference type="Proteomes" id="UP000324222">
    <property type="component" value="Unassembled WGS sequence"/>
</dbReference>
<accession>A0A5B7F0A5</accession>
<evidence type="ECO:0000313" key="3">
    <source>
        <dbReference type="Proteomes" id="UP000324222"/>
    </source>
</evidence>
<evidence type="ECO:0000256" key="1">
    <source>
        <dbReference type="SAM" id="MobiDB-lite"/>
    </source>
</evidence>